<dbReference type="InterPro" id="IPR044693">
    <property type="entry name" value="SGO_plant"/>
</dbReference>
<reference evidence="2" key="1">
    <citation type="submission" date="2021-01" db="EMBL/GenBank/DDBJ databases">
        <authorList>
            <consortium name="Genoscope - CEA"/>
            <person name="William W."/>
        </authorList>
    </citation>
    <scope>NUCLEOTIDE SEQUENCE</scope>
</reference>
<evidence type="ECO:0000256" key="1">
    <source>
        <dbReference type="SAM" id="MobiDB-lite"/>
    </source>
</evidence>
<protein>
    <submittedName>
        <fullName evidence="2">(rape) hypothetical protein</fullName>
    </submittedName>
</protein>
<gene>
    <name evidence="2" type="ORF">DARMORV10_C03P67460.1</name>
</gene>
<dbReference type="GO" id="GO:0045144">
    <property type="term" value="P:meiotic sister chromatid segregation"/>
    <property type="evidence" value="ECO:0007669"/>
    <property type="project" value="InterPro"/>
</dbReference>
<feature type="region of interest" description="Disordered" evidence="1">
    <location>
        <begin position="1"/>
        <end position="38"/>
    </location>
</feature>
<feature type="compositionally biased region" description="Basic and acidic residues" evidence="1">
    <location>
        <begin position="26"/>
        <end position="38"/>
    </location>
</feature>
<accession>A0A816IEL4</accession>
<evidence type="ECO:0000313" key="2">
    <source>
        <dbReference type="EMBL" id="CAF1708198.1"/>
    </source>
</evidence>
<dbReference type="Proteomes" id="UP001295469">
    <property type="component" value="Chromosome C03"/>
</dbReference>
<name>A0A816IEL4_BRANA</name>
<sequence length="221" mass="25663">MMKRSSFSHKTPHSLSDITNSQSQDEFNHQETDLERSEQVNRLIKENVALVKLLEERDKTIELSRYELRNLREGIHKLKVQNWSLAQTNFQLLAVRYTTVKALNPEVTCKNAFLKATYCEQEKDENTQPRNAPAAQNVLKISDEESEKPSVPNRRRYIRGKSIGASTAHKIEGEKEKSETKRRQLRRKSARVRSATQEVIDNLFEIEDLQLTMPNDLNKIT</sequence>
<proteinExistence type="predicted"/>
<feature type="compositionally biased region" description="Basic and acidic residues" evidence="1">
    <location>
        <begin position="169"/>
        <end position="182"/>
    </location>
</feature>
<feature type="region of interest" description="Disordered" evidence="1">
    <location>
        <begin position="123"/>
        <end position="190"/>
    </location>
</feature>
<dbReference type="SMR" id="A0A816IEL4"/>
<dbReference type="PANTHER" id="PTHR34373:SF8">
    <property type="entry name" value="SHUGOSHIN"/>
    <property type="match status" value="1"/>
</dbReference>
<dbReference type="PANTHER" id="PTHR34373">
    <property type="entry name" value="SHUGOSHIN 2"/>
    <property type="match status" value="1"/>
</dbReference>
<dbReference type="GO" id="GO:0034090">
    <property type="term" value="P:maintenance of meiotic sister chromatid cohesion"/>
    <property type="evidence" value="ECO:0007669"/>
    <property type="project" value="InterPro"/>
</dbReference>
<feature type="compositionally biased region" description="Basic residues" evidence="1">
    <location>
        <begin position="1"/>
        <end position="12"/>
    </location>
</feature>
<dbReference type="AlphaFoldDB" id="A0A816IEL4"/>
<feature type="compositionally biased region" description="Polar residues" evidence="1">
    <location>
        <begin position="13"/>
        <end position="25"/>
    </location>
</feature>
<dbReference type="EMBL" id="HG994367">
    <property type="protein sequence ID" value="CAF1708198.1"/>
    <property type="molecule type" value="Genomic_DNA"/>
</dbReference>
<organism evidence="2">
    <name type="scientific">Brassica napus</name>
    <name type="common">Rape</name>
    <dbReference type="NCBI Taxonomy" id="3708"/>
    <lineage>
        <taxon>Eukaryota</taxon>
        <taxon>Viridiplantae</taxon>
        <taxon>Streptophyta</taxon>
        <taxon>Embryophyta</taxon>
        <taxon>Tracheophyta</taxon>
        <taxon>Spermatophyta</taxon>
        <taxon>Magnoliopsida</taxon>
        <taxon>eudicotyledons</taxon>
        <taxon>Gunneridae</taxon>
        <taxon>Pentapetalae</taxon>
        <taxon>rosids</taxon>
        <taxon>malvids</taxon>
        <taxon>Brassicales</taxon>
        <taxon>Brassicaceae</taxon>
        <taxon>Brassiceae</taxon>
        <taxon>Brassica</taxon>
    </lineage>
</organism>
<dbReference type="GO" id="GO:0000775">
    <property type="term" value="C:chromosome, centromeric region"/>
    <property type="evidence" value="ECO:0007669"/>
    <property type="project" value="InterPro"/>
</dbReference>